<keyword evidence="1" id="KW-0732">Signal</keyword>
<protein>
    <submittedName>
        <fullName evidence="3">Xanthine dehydrogenase family protein molybdopterin-binding subunit</fullName>
    </submittedName>
</protein>
<dbReference type="SMART" id="SM01008">
    <property type="entry name" value="Ald_Xan_dh_C"/>
    <property type="match status" value="1"/>
</dbReference>
<dbReference type="InterPro" id="IPR012368">
    <property type="entry name" value="OxRdtase_Mopterin-bd_su_IorB"/>
</dbReference>
<dbReference type="PROSITE" id="PS51318">
    <property type="entry name" value="TAT"/>
    <property type="match status" value="1"/>
</dbReference>
<dbReference type="RefSeq" id="WP_037252544.1">
    <property type="nucleotide sequence ID" value="NZ_QHKI01000063.1"/>
</dbReference>
<evidence type="ECO:0000313" key="3">
    <source>
        <dbReference type="EMBL" id="RSM71458.1"/>
    </source>
</evidence>
<dbReference type="InterPro" id="IPR037165">
    <property type="entry name" value="AldOxase/xan_DH_Mopterin-bd_sf"/>
</dbReference>
<comment type="caution">
    <text evidence="3">The sequence shown here is derived from an EMBL/GenBank/DDBJ whole genome shotgun (WGS) entry which is preliminary data.</text>
</comment>
<gene>
    <name evidence="3" type="ORF">DMH04_43710</name>
</gene>
<evidence type="ECO:0000256" key="1">
    <source>
        <dbReference type="SAM" id="SignalP"/>
    </source>
</evidence>
<dbReference type="OrthoDB" id="9767994at2"/>
<evidence type="ECO:0000313" key="4">
    <source>
        <dbReference type="Proteomes" id="UP000287547"/>
    </source>
</evidence>
<dbReference type="Pfam" id="PF02738">
    <property type="entry name" value="MoCoBD_1"/>
    <property type="match status" value="1"/>
</dbReference>
<organism evidence="3 4">
    <name type="scientific">Kibdelosporangium aridum</name>
    <dbReference type="NCBI Taxonomy" id="2030"/>
    <lineage>
        <taxon>Bacteria</taxon>
        <taxon>Bacillati</taxon>
        <taxon>Actinomycetota</taxon>
        <taxon>Actinomycetes</taxon>
        <taxon>Pseudonocardiales</taxon>
        <taxon>Pseudonocardiaceae</taxon>
        <taxon>Kibdelosporangium</taxon>
    </lineage>
</organism>
<dbReference type="GO" id="GO:0016491">
    <property type="term" value="F:oxidoreductase activity"/>
    <property type="evidence" value="ECO:0007669"/>
    <property type="project" value="InterPro"/>
</dbReference>
<dbReference type="SUPFAM" id="SSF56003">
    <property type="entry name" value="Molybdenum cofactor-binding domain"/>
    <property type="match status" value="2"/>
</dbReference>
<dbReference type="PANTHER" id="PTHR47495">
    <property type="entry name" value="ALDEHYDE DEHYDROGENASE"/>
    <property type="match status" value="1"/>
</dbReference>
<sequence length="724" mass="77179">MATPTTRRGFLTFLVAAPTLTVATNLSADALPSLPAPADITDLGDLLILAGAPTANMLVLEVKPDGTVEFQLPRSEVGQGITTAVAMLVAEEMDIPVGKVRVTLADARAELLFNQLTGGSNTIRSVYDPVRRTAATARARLVEAAGQQWNIAPAKLSTKSGKVVAPDGRSLSFGTLTKAAASLTAIGSAEPKPESEHRVVGSAQSRIDARAMVTGKMKYTLDLDVPGAMPTVVRRPPTINGSVKSVDDSSAKSMPGVLAIAVVPTGVAVMAETFGQAIAAKDALKVTWNRGTVDDLSDKEIKAKLRAAALPFVVPPLLTQHVDGEFDFAFVSHAPLETNSAIADVRPDRAEIWAGLKSPIVAKQTIAATLGLPQDKVTVHVTQGGGSFGRRLFFDAALEAAQISKAMRRPVKLMWTRVDDMRHGRARAASHHKIRATFALGEVLTFEHRVASVETDFRHGLGEILTATAAHLPVGGNLGFAQTVFLTTVKVPYHFGVVTQLLNEVPLRMHTGSWRSVYSANTRGAEEIMVDELAARLGKDPVAFRRQTLKTDRQRAVLDKVAAMGSWGRTMPKGFAQGVAFHDEYKSCTACLVEMDARDPKNPRVTKAFIAVDVGRPINPLGVQAQMLGGLTDAISTTLRAGLHIDKGLPLEGSYSQFHYARQRNSPPQVEIHVMPANGEPGGCGELGVPAAVGAIANAYARATGIKPRSFPINFPVDFDPFPR</sequence>
<dbReference type="Gene3D" id="3.30.365.10">
    <property type="entry name" value="Aldehyde oxidase/xanthine dehydrogenase, molybdopterin binding domain"/>
    <property type="match status" value="4"/>
</dbReference>
<dbReference type="Gene3D" id="3.90.1170.50">
    <property type="entry name" value="Aldehyde oxidase/xanthine dehydrogenase, a/b hammerhead"/>
    <property type="match status" value="1"/>
</dbReference>
<reference evidence="3 4" key="1">
    <citation type="submission" date="2018-05" db="EMBL/GenBank/DDBJ databases">
        <title>Evolution of GPA BGCs.</title>
        <authorList>
            <person name="Waglechner N."/>
            <person name="Wright G.D."/>
        </authorList>
    </citation>
    <scope>NUCLEOTIDE SEQUENCE [LARGE SCALE GENOMIC DNA]</scope>
    <source>
        <strain evidence="3 4">A82846</strain>
    </source>
</reference>
<feature type="signal peptide" evidence="1">
    <location>
        <begin position="1"/>
        <end position="23"/>
    </location>
</feature>
<dbReference type="InterPro" id="IPR000674">
    <property type="entry name" value="Ald_Oxase/Xan_DH_a/b"/>
</dbReference>
<accession>A0A428YR56</accession>
<dbReference type="InterPro" id="IPR046867">
    <property type="entry name" value="AldOxase/xan_DH_MoCoBD2"/>
</dbReference>
<dbReference type="Pfam" id="PF20256">
    <property type="entry name" value="MoCoBD_2"/>
    <property type="match status" value="2"/>
</dbReference>
<feature type="chain" id="PRO_5039059492" evidence="1">
    <location>
        <begin position="24"/>
        <end position="724"/>
    </location>
</feature>
<dbReference type="InterPro" id="IPR006311">
    <property type="entry name" value="TAT_signal"/>
</dbReference>
<dbReference type="InterPro" id="IPR052516">
    <property type="entry name" value="N-heterocyclic_Hydroxylase"/>
</dbReference>
<name>A0A428YR56_KIBAR</name>
<evidence type="ECO:0000259" key="2">
    <source>
        <dbReference type="SMART" id="SM01008"/>
    </source>
</evidence>
<dbReference type="EMBL" id="QHKI01000063">
    <property type="protein sequence ID" value="RSM71458.1"/>
    <property type="molecule type" value="Genomic_DNA"/>
</dbReference>
<proteinExistence type="predicted"/>
<dbReference type="PIRSF" id="PIRSF036389">
    <property type="entry name" value="IOR_B"/>
    <property type="match status" value="1"/>
</dbReference>
<dbReference type="PANTHER" id="PTHR47495:SF1">
    <property type="entry name" value="BLL3820 PROTEIN"/>
    <property type="match status" value="1"/>
</dbReference>
<dbReference type="Proteomes" id="UP000287547">
    <property type="component" value="Unassembled WGS sequence"/>
</dbReference>
<feature type="domain" description="Aldehyde oxidase/xanthine dehydrogenase a/b hammerhead" evidence="2">
    <location>
        <begin position="214"/>
        <end position="292"/>
    </location>
</feature>
<dbReference type="AlphaFoldDB" id="A0A428YR56"/>
<dbReference type="InterPro" id="IPR008274">
    <property type="entry name" value="AldOxase/xan_DH_MoCoBD1"/>
</dbReference>